<dbReference type="RefSeq" id="WP_063110502.1">
    <property type="nucleotide sequence ID" value="NZ_JBEPNV010000001.1"/>
</dbReference>
<keyword evidence="3" id="KW-1185">Reference proteome</keyword>
<comment type="caution">
    <text evidence="2">The sequence shown here is derived from an EMBL/GenBank/DDBJ whole genome shotgun (WGS) entry which is preliminary data.</text>
</comment>
<sequence>MSFIVVQGQEDHEQADAVLRGVADGLARLFRVPDHPPGVQDLLDAGTRDEDDRPGQVVQRGARRGGSQGPPGARSVKTGTRGTRRGAARPSSRARGRRAMAEAQSGQRDPS</sequence>
<evidence type="ECO:0000256" key="1">
    <source>
        <dbReference type="SAM" id="MobiDB-lite"/>
    </source>
</evidence>
<name>A0ABV2NFZ6_9HYPH</name>
<feature type="compositionally biased region" description="Low complexity" evidence="1">
    <location>
        <begin position="70"/>
        <end position="81"/>
    </location>
</feature>
<dbReference type="Proteomes" id="UP001549119">
    <property type="component" value="Unassembled WGS sequence"/>
</dbReference>
<dbReference type="EMBL" id="JBEPNW010000002">
    <property type="protein sequence ID" value="MET3865421.1"/>
    <property type="molecule type" value="Genomic_DNA"/>
</dbReference>
<gene>
    <name evidence="2" type="ORF">ABIC20_002730</name>
</gene>
<proteinExistence type="predicted"/>
<evidence type="ECO:0000313" key="2">
    <source>
        <dbReference type="EMBL" id="MET3865421.1"/>
    </source>
</evidence>
<feature type="compositionally biased region" description="Basic residues" evidence="1">
    <location>
        <begin position="82"/>
        <end position="98"/>
    </location>
</feature>
<organism evidence="2 3">
    <name type="scientific">Methylobacterium radiotolerans</name>
    <dbReference type="NCBI Taxonomy" id="31998"/>
    <lineage>
        <taxon>Bacteria</taxon>
        <taxon>Pseudomonadati</taxon>
        <taxon>Pseudomonadota</taxon>
        <taxon>Alphaproteobacteria</taxon>
        <taxon>Hyphomicrobiales</taxon>
        <taxon>Methylobacteriaceae</taxon>
        <taxon>Methylobacterium</taxon>
    </lineage>
</organism>
<feature type="region of interest" description="Disordered" evidence="1">
    <location>
        <begin position="31"/>
        <end position="111"/>
    </location>
</feature>
<evidence type="ECO:0000313" key="3">
    <source>
        <dbReference type="Proteomes" id="UP001549119"/>
    </source>
</evidence>
<reference evidence="2 3" key="1">
    <citation type="submission" date="2024-06" db="EMBL/GenBank/DDBJ databases">
        <title>Genomics of switchgrass bacterial isolates.</title>
        <authorList>
            <person name="Shade A."/>
        </authorList>
    </citation>
    <scope>NUCLEOTIDE SEQUENCE [LARGE SCALE GENOMIC DNA]</scope>
    <source>
        <strain evidence="2 3">PvP084</strain>
    </source>
</reference>
<accession>A0ABV2NFZ6</accession>
<protein>
    <submittedName>
        <fullName evidence="2">Uncharacterized protein</fullName>
    </submittedName>
</protein>